<dbReference type="PANTHER" id="PTHR23236">
    <property type="entry name" value="EUKARYOTIC TRANSLATION INITIATION FACTOR 4B/4H"/>
    <property type="match status" value="1"/>
</dbReference>
<feature type="domain" description="RRM" evidence="5">
    <location>
        <begin position="153"/>
        <end position="230"/>
    </location>
</feature>
<keyword evidence="2" id="KW-0862">Zinc</keyword>
<dbReference type="InterPro" id="IPR036875">
    <property type="entry name" value="Znf_CCHC_sf"/>
</dbReference>
<keyword evidence="2" id="KW-0863">Zinc-finger</keyword>
<feature type="region of interest" description="Disordered" evidence="4">
    <location>
        <begin position="38"/>
        <end position="124"/>
    </location>
</feature>
<evidence type="ECO:0000259" key="5">
    <source>
        <dbReference type="PROSITE" id="PS50102"/>
    </source>
</evidence>
<sequence length="702" mass="76959">MVLSNKKLKQRLRAQLAESLLKSDSLPNESFKSLLNSVAQKPNLSKREKRRVKAPSLLQDPQNQENGVDEKETLEGNAGLKKNNKRKREKDGVDDKDLSEKKNSKKKKKKKKKKVVKKEEEGLQKENGVKSEEIVVNETIETHNSNEDMDISTKVYVGGIPYYSTVDDIRSYFEGCGSITDIDCLKFPETGKFNGIAMISFRTDAAAKRALALDGSDMGGLLLKVQPYKPVREKKVSDFAPAMLEGYNRIYVGNLSWDTTEDELKKLFSDCRISSIRLGKDKETGEFRGFAHVDFADSLSVTMALKLDQKPLFGRPVRIRCAVPPKSVNPGSNSEPVVGKNETNVFNAHVGPTGGVTGVNDDVARKAKRQTCYECGEKGHLSSSCPNRKAADVAHTRNETDDVAFDTTDTYSSMVDTNIGDGKLKRRTCYECGEKGHLSSACPKKQGAADVAHTRNVTNDVAFGTTDTYASTVDADIGYGKVQRRTCYECGEKGHLSSMCPNKKATFFVADPVSKVNDFRFAPVAAVGDRVVDTNTVSSVSDGKLRRRTCYECGERGHLSSLCPKKQDTDVANVGKEGNDDVEVEKYEEPPKSSMAGVGNNNVSDGKIRRRTCYECGEKGHLSSLCPKKKAAETMGSVSKEVEKVEVVKSVTDVGKEDGNNVASSVSIGKIKRRSCYECGEKGHLSSMCPNKKADFLNPGSA</sequence>
<accession>A0AA38SZE6</accession>
<dbReference type="Pfam" id="PF00098">
    <property type="entry name" value="zf-CCHC"/>
    <property type="match status" value="6"/>
</dbReference>
<feature type="compositionally biased region" description="Basic residues" evidence="4">
    <location>
        <begin position="103"/>
        <end position="116"/>
    </location>
</feature>
<dbReference type="GO" id="GO:0008270">
    <property type="term" value="F:zinc ion binding"/>
    <property type="evidence" value="ECO:0007669"/>
    <property type="project" value="UniProtKB-KW"/>
</dbReference>
<name>A0AA38SZE6_9ASTR</name>
<keyword evidence="1 3" id="KW-0694">RNA-binding</keyword>
<evidence type="ECO:0000313" key="8">
    <source>
        <dbReference type="Proteomes" id="UP001172457"/>
    </source>
</evidence>
<dbReference type="AlphaFoldDB" id="A0AA38SZE6"/>
<dbReference type="SMART" id="SM00360">
    <property type="entry name" value="RRM"/>
    <property type="match status" value="2"/>
</dbReference>
<feature type="domain" description="CCHC-type" evidence="6">
    <location>
        <begin position="676"/>
        <end position="691"/>
    </location>
</feature>
<feature type="domain" description="CCHC-type" evidence="6">
    <location>
        <begin position="372"/>
        <end position="387"/>
    </location>
</feature>
<evidence type="ECO:0000256" key="3">
    <source>
        <dbReference type="PROSITE-ProRule" id="PRU00176"/>
    </source>
</evidence>
<evidence type="ECO:0000256" key="4">
    <source>
        <dbReference type="SAM" id="MobiDB-lite"/>
    </source>
</evidence>
<dbReference type="Gene3D" id="4.10.60.10">
    <property type="entry name" value="Zinc finger, CCHC-type"/>
    <property type="match status" value="6"/>
</dbReference>
<feature type="domain" description="CCHC-type" evidence="6">
    <location>
        <begin position="429"/>
        <end position="444"/>
    </location>
</feature>
<proteinExistence type="predicted"/>
<feature type="domain" description="CCHC-type" evidence="6">
    <location>
        <begin position="487"/>
        <end position="502"/>
    </location>
</feature>
<feature type="domain" description="RRM" evidence="5">
    <location>
        <begin position="248"/>
        <end position="324"/>
    </location>
</feature>
<organism evidence="7 8">
    <name type="scientific">Centaurea solstitialis</name>
    <name type="common">yellow star-thistle</name>
    <dbReference type="NCBI Taxonomy" id="347529"/>
    <lineage>
        <taxon>Eukaryota</taxon>
        <taxon>Viridiplantae</taxon>
        <taxon>Streptophyta</taxon>
        <taxon>Embryophyta</taxon>
        <taxon>Tracheophyta</taxon>
        <taxon>Spermatophyta</taxon>
        <taxon>Magnoliopsida</taxon>
        <taxon>eudicotyledons</taxon>
        <taxon>Gunneridae</taxon>
        <taxon>Pentapetalae</taxon>
        <taxon>asterids</taxon>
        <taxon>campanulids</taxon>
        <taxon>Asterales</taxon>
        <taxon>Asteraceae</taxon>
        <taxon>Carduoideae</taxon>
        <taxon>Cardueae</taxon>
        <taxon>Centaureinae</taxon>
        <taxon>Centaurea</taxon>
    </lineage>
</organism>
<dbReference type="InterPro" id="IPR034361">
    <property type="entry name" value="PHIP1_RRM1"/>
</dbReference>
<keyword evidence="2" id="KW-0479">Metal-binding</keyword>
<feature type="domain" description="CCHC-type" evidence="6">
    <location>
        <begin position="613"/>
        <end position="628"/>
    </location>
</feature>
<dbReference type="Pfam" id="PF00076">
    <property type="entry name" value="RRM_1"/>
    <property type="match status" value="2"/>
</dbReference>
<dbReference type="PROSITE" id="PS50158">
    <property type="entry name" value="ZF_CCHC"/>
    <property type="match status" value="6"/>
</dbReference>
<dbReference type="SUPFAM" id="SSF54928">
    <property type="entry name" value="RNA-binding domain, RBD"/>
    <property type="match status" value="2"/>
</dbReference>
<dbReference type="PANTHER" id="PTHR23236:SF24">
    <property type="entry name" value="PHRAGMOPLASTIN INTERACTING PROTEIN 1"/>
    <property type="match status" value="1"/>
</dbReference>
<dbReference type="PROSITE" id="PS50102">
    <property type="entry name" value="RRM"/>
    <property type="match status" value="2"/>
</dbReference>
<keyword evidence="8" id="KW-1185">Reference proteome</keyword>
<evidence type="ECO:0000256" key="1">
    <source>
        <dbReference type="ARBA" id="ARBA00022884"/>
    </source>
</evidence>
<dbReference type="EMBL" id="JARYMX010000006">
    <property type="protein sequence ID" value="KAJ9545561.1"/>
    <property type="molecule type" value="Genomic_DNA"/>
</dbReference>
<comment type="caution">
    <text evidence="7">The sequence shown here is derived from an EMBL/GenBank/DDBJ whole genome shotgun (WGS) entry which is preliminary data.</text>
</comment>
<dbReference type="InterPro" id="IPR001878">
    <property type="entry name" value="Znf_CCHC"/>
</dbReference>
<feature type="domain" description="CCHC-type" evidence="6">
    <location>
        <begin position="550"/>
        <end position="565"/>
    </location>
</feature>
<dbReference type="SMART" id="SM00343">
    <property type="entry name" value="ZnF_C2HC"/>
    <property type="match status" value="6"/>
</dbReference>
<dbReference type="InterPro" id="IPR035979">
    <property type="entry name" value="RBD_domain_sf"/>
</dbReference>
<dbReference type="GO" id="GO:0003723">
    <property type="term" value="F:RNA binding"/>
    <property type="evidence" value="ECO:0007669"/>
    <property type="project" value="UniProtKB-UniRule"/>
</dbReference>
<evidence type="ECO:0000313" key="7">
    <source>
        <dbReference type="EMBL" id="KAJ9545561.1"/>
    </source>
</evidence>
<dbReference type="InterPro" id="IPR000504">
    <property type="entry name" value="RRM_dom"/>
</dbReference>
<evidence type="ECO:0000259" key="6">
    <source>
        <dbReference type="PROSITE" id="PS50158"/>
    </source>
</evidence>
<gene>
    <name evidence="7" type="ORF">OSB04_025268</name>
</gene>
<dbReference type="InterPro" id="IPR012677">
    <property type="entry name" value="Nucleotide-bd_a/b_plait_sf"/>
</dbReference>
<reference evidence="7" key="1">
    <citation type="submission" date="2023-03" db="EMBL/GenBank/DDBJ databases">
        <title>Chromosome-scale reference genome and RAD-based genetic map of yellow starthistle (Centaurea solstitialis) reveal putative structural variation and QTLs associated with invader traits.</title>
        <authorList>
            <person name="Reatini B."/>
            <person name="Cang F.A."/>
            <person name="Jiang Q."/>
            <person name="Mckibben M.T.W."/>
            <person name="Barker M.S."/>
            <person name="Rieseberg L.H."/>
            <person name="Dlugosch K.M."/>
        </authorList>
    </citation>
    <scope>NUCLEOTIDE SEQUENCE</scope>
    <source>
        <strain evidence="7">CAN-66</strain>
        <tissue evidence="7">Leaf</tissue>
    </source>
</reference>
<dbReference type="Proteomes" id="UP001172457">
    <property type="component" value="Chromosome 6"/>
</dbReference>
<evidence type="ECO:0000256" key="2">
    <source>
        <dbReference type="PROSITE-ProRule" id="PRU00047"/>
    </source>
</evidence>
<protein>
    <submittedName>
        <fullName evidence="7">Uncharacterized protein</fullName>
    </submittedName>
</protein>
<dbReference type="Gene3D" id="3.30.70.330">
    <property type="match status" value="2"/>
</dbReference>
<dbReference type="SUPFAM" id="SSF57756">
    <property type="entry name" value="Retrovirus zinc finger-like domains"/>
    <property type="match status" value="6"/>
</dbReference>
<dbReference type="CDD" id="cd12271">
    <property type="entry name" value="RRM1_PHIP1"/>
    <property type="match status" value="1"/>
</dbReference>
<feature type="compositionally biased region" description="Basic and acidic residues" evidence="4">
    <location>
        <begin position="89"/>
        <end position="102"/>
    </location>
</feature>